<keyword evidence="1" id="KW-0472">Membrane</keyword>
<accession>A0ABV0RP53</accession>
<evidence type="ECO:0000256" key="1">
    <source>
        <dbReference type="SAM" id="Phobius"/>
    </source>
</evidence>
<name>A0ABV0RP53_9TELE</name>
<evidence type="ECO:0000313" key="3">
    <source>
        <dbReference type="Proteomes" id="UP001434883"/>
    </source>
</evidence>
<comment type="caution">
    <text evidence="2">The sequence shown here is derived from an EMBL/GenBank/DDBJ whole genome shotgun (WGS) entry which is preliminary data.</text>
</comment>
<dbReference type="Proteomes" id="UP001434883">
    <property type="component" value="Unassembled WGS sequence"/>
</dbReference>
<keyword evidence="3" id="KW-1185">Reference proteome</keyword>
<dbReference type="EMBL" id="JAHRIN010052104">
    <property type="protein sequence ID" value="MEQ2209941.1"/>
    <property type="molecule type" value="Genomic_DNA"/>
</dbReference>
<protein>
    <submittedName>
        <fullName evidence="2">Uncharacterized protein</fullName>
    </submittedName>
</protein>
<keyword evidence="1" id="KW-0812">Transmembrane</keyword>
<organism evidence="2 3">
    <name type="scientific">Xenoophorus captivus</name>
    <dbReference type="NCBI Taxonomy" id="1517983"/>
    <lineage>
        <taxon>Eukaryota</taxon>
        <taxon>Metazoa</taxon>
        <taxon>Chordata</taxon>
        <taxon>Craniata</taxon>
        <taxon>Vertebrata</taxon>
        <taxon>Euteleostomi</taxon>
        <taxon>Actinopterygii</taxon>
        <taxon>Neopterygii</taxon>
        <taxon>Teleostei</taxon>
        <taxon>Neoteleostei</taxon>
        <taxon>Acanthomorphata</taxon>
        <taxon>Ovalentaria</taxon>
        <taxon>Atherinomorphae</taxon>
        <taxon>Cyprinodontiformes</taxon>
        <taxon>Goodeidae</taxon>
        <taxon>Xenoophorus</taxon>
    </lineage>
</organism>
<reference evidence="2 3" key="1">
    <citation type="submission" date="2021-06" db="EMBL/GenBank/DDBJ databases">
        <authorList>
            <person name="Palmer J.M."/>
        </authorList>
    </citation>
    <scope>NUCLEOTIDE SEQUENCE [LARGE SCALE GENOMIC DNA]</scope>
    <source>
        <strain evidence="2 3">XC_2019</strain>
        <tissue evidence="2">Muscle</tissue>
    </source>
</reference>
<sequence>LRRPLDLPRSLGLEFYASVAACGWRRRQALTRSVTDRSRGEAPPSDLLLSICLVLVAVSYCHNAVSLWWTRGRQVRREQSRISERTPSLILSTYLQASAGQQTVQIQVLKTGPK</sequence>
<proteinExistence type="predicted"/>
<feature type="non-terminal residue" evidence="2">
    <location>
        <position position="1"/>
    </location>
</feature>
<gene>
    <name evidence="2" type="ORF">XENOCAPTIV_006269</name>
</gene>
<feature type="transmembrane region" description="Helical" evidence="1">
    <location>
        <begin position="47"/>
        <end position="69"/>
    </location>
</feature>
<keyword evidence="1" id="KW-1133">Transmembrane helix</keyword>
<evidence type="ECO:0000313" key="2">
    <source>
        <dbReference type="EMBL" id="MEQ2209941.1"/>
    </source>
</evidence>